<dbReference type="PANTHER" id="PTHR30055">
    <property type="entry name" value="HTH-TYPE TRANSCRIPTIONAL REGULATOR RUTR"/>
    <property type="match status" value="1"/>
</dbReference>
<dbReference type="PROSITE" id="PS50977">
    <property type="entry name" value="HTH_TETR_2"/>
    <property type="match status" value="1"/>
</dbReference>
<dbReference type="OrthoDB" id="63332at2"/>
<gene>
    <name evidence="4" type="ORF">MT2528_4222</name>
    <name evidence="5" type="ORF">NVI5450_3456</name>
</gene>
<evidence type="ECO:0000313" key="6">
    <source>
        <dbReference type="Proteomes" id="UP000182660"/>
    </source>
</evidence>
<dbReference type="Gene3D" id="1.10.357.10">
    <property type="entry name" value="Tetracycline Repressor, domain 2"/>
    <property type="match status" value="1"/>
</dbReference>
<dbReference type="HOGENOM" id="CLU_092792_0_0_6"/>
<feature type="DNA-binding region" description="H-T-H motif" evidence="2">
    <location>
        <begin position="39"/>
        <end position="58"/>
    </location>
</feature>
<reference evidence="4 6" key="2">
    <citation type="submission" date="2016-11" db="EMBL/GenBank/DDBJ databases">
        <authorList>
            <person name="Klemetsen T."/>
        </authorList>
    </citation>
    <scope>NUCLEOTIDE SEQUENCE [LARGE SCALE GENOMIC DNA]</scope>
    <source>
        <strain evidence="4">MT 2528</strain>
    </source>
</reference>
<dbReference type="Pfam" id="PF00440">
    <property type="entry name" value="TetR_N"/>
    <property type="match status" value="1"/>
</dbReference>
<sequence length="211" mass="23803">MQCIIKCRATTPEQKALRLTQIIDVTAARFTTLSYEDVNLKHIAADVGITKAALYRYFRNKETLFLAVYTQEIACLAQTAVGEMDQLPLTDSICNTLIKHPLFCKLSAIMHTALQCNLTLDEARQFKNILLQFIEQYAAMISAHYVLSIEQATELLLQVQQVIIGCWHMSHSVGSVAEVIKEGPLQLFELNFADILRSHIARLVTSYQQQA</sequence>
<name>A0A090K9X2_9GAMM</name>
<dbReference type="InterPro" id="IPR001647">
    <property type="entry name" value="HTH_TetR"/>
</dbReference>
<feature type="domain" description="HTH tetR-type" evidence="3">
    <location>
        <begin position="16"/>
        <end position="76"/>
    </location>
</feature>
<keyword evidence="1 2" id="KW-0238">DNA-binding</keyword>
<dbReference type="GeneID" id="61297951"/>
<dbReference type="EMBL" id="FPLJ01000113">
    <property type="protein sequence ID" value="SGZ01451.1"/>
    <property type="molecule type" value="Genomic_DNA"/>
</dbReference>
<evidence type="ECO:0000259" key="3">
    <source>
        <dbReference type="PROSITE" id="PS50977"/>
    </source>
</evidence>
<keyword evidence="6" id="KW-1185">Reference proteome</keyword>
<dbReference type="Pfam" id="PF17929">
    <property type="entry name" value="TetR_C_34"/>
    <property type="match status" value="1"/>
</dbReference>
<protein>
    <submittedName>
        <fullName evidence="5">Probable TetR-family transcriptional regulator</fullName>
    </submittedName>
</protein>
<dbReference type="PANTHER" id="PTHR30055:SF178">
    <property type="entry name" value="POSSIBLE TRANSCRIPTIONAL REGULATORY PROTEIN"/>
    <property type="match status" value="1"/>
</dbReference>
<dbReference type="InterPro" id="IPR009057">
    <property type="entry name" value="Homeodomain-like_sf"/>
</dbReference>
<evidence type="ECO:0000313" key="4">
    <source>
        <dbReference type="EMBL" id="SGZ01451.1"/>
    </source>
</evidence>
<dbReference type="GO" id="GO:0003700">
    <property type="term" value="F:DNA-binding transcription factor activity"/>
    <property type="evidence" value="ECO:0007669"/>
    <property type="project" value="TreeGrafter"/>
</dbReference>
<dbReference type="Proteomes" id="UP000182660">
    <property type="component" value="Unassembled WGS sequence"/>
</dbReference>
<dbReference type="STRING" id="80854.MVIS_2703"/>
<dbReference type="InterPro" id="IPR050109">
    <property type="entry name" value="HTH-type_TetR-like_transc_reg"/>
</dbReference>
<dbReference type="KEGG" id="mvs:MVIS_2703"/>
<dbReference type="GO" id="GO:0000976">
    <property type="term" value="F:transcription cis-regulatory region binding"/>
    <property type="evidence" value="ECO:0007669"/>
    <property type="project" value="TreeGrafter"/>
</dbReference>
<proteinExistence type="predicted"/>
<reference evidence="5 7" key="1">
    <citation type="submission" date="2016-11" db="EMBL/GenBank/DDBJ databases">
        <authorList>
            <person name="Jaros S."/>
            <person name="Januszkiewicz K."/>
            <person name="Wedrychowicz H."/>
        </authorList>
    </citation>
    <scope>NUCLEOTIDE SEQUENCE [LARGE SCALE GENOMIC DNA]</scope>
    <source>
        <strain evidence="5">NVI 5450</strain>
    </source>
</reference>
<evidence type="ECO:0000256" key="2">
    <source>
        <dbReference type="PROSITE-ProRule" id="PRU00335"/>
    </source>
</evidence>
<dbReference type="AlphaFoldDB" id="A0A090K9X2"/>
<evidence type="ECO:0000313" key="5">
    <source>
        <dbReference type="EMBL" id="SGZ09438.1"/>
    </source>
</evidence>
<dbReference type="InterPro" id="IPR041483">
    <property type="entry name" value="TetR_C_34"/>
</dbReference>
<dbReference type="RefSeq" id="WP_045110835.1">
    <property type="nucleotide sequence ID" value="NZ_CAWQZC010000009.1"/>
</dbReference>
<dbReference type="SUPFAM" id="SSF46689">
    <property type="entry name" value="Homeodomain-like"/>
    <property type="match status" value="1"/>
</dbReference>
<evidence type="ECO:0000313" key="7">
    <source>
        <dbReference type="Proteomes" id="UP000183794"/>
    </source>
</evidence>
<dbReference type="PATRIC" id="fig|80854.5.peg.2873"/>
<dbReference type="EMBL" id="FPLD01000096">
    <property type="protein sequence ID" value="SGZ09438.1"/>
    <property type="molecule type" value="Genomic_DNA"/>
</dbReference>
<accession>A0A090K9X2</accession>
<evidence type="ECO:0000256" key="1">
    <source>
        <dbReference type="ARBA" id="ARBA00023125"/>
    </source>
</evidence>
<organism evidence="5 7">
    <name type="scientific">Moritella viscosa</name>
    <dbReference type="NCBI Taxonomy" id="80854"/>
    <lineage>
        <taxon>Bacteria</taxon>
        <taxon>Pseudomonadati</taxon>
        <taxon>Pseudomonadota</taxon>
        <taxon>Gammaproteobacteria</taxon>
        <taxon>Alteromonadales</taxon>
        <taxon>Moritellaceae</taxon>
        <taxon>Moritella</taxon>
    </lineage>
</organism>
<dbReference type="Proteomes" id="UP000183794">
    <property type="component" value="Unassembled WGS sequence"/>
</dbReference>